<keyword evidence="5 6" id="KW-0687">Ribonucleoprotein</keyword>
<dbReference type="GO" id="GO:0005763">
    <property type="term" value="C:mitochondrial small ribosomal subunit"/>
    <property type="evidence" value="ECO:0007669"/>
    <property type="project" value="UniProtKB-UniRule"/>
</dbReference>
<dbReference type="PIRSF" id="PIRSF029764">
    <property type="entry name" value="RSM25"/>
    <property type="match status" value="1"/>
</dbReference>
<evidence type="ECO:0000313" key="8">
    <source>
        <dbReference type="Proteomes" id="UP000018144"/>
    </source>
</evidence>
<evidence type="ECO:0000256" key="3">
    <source>
        <dbReference type="ARBA" id="ARBA00022980"/>
    </source>
</evidence>
<keyword evidence="4 6" id="KW-0496">Mitochondrion</keyword>
<gene>
    <name evidence="7" type="ORF">PCON_13542</name>
</gene>
<dbReference type="GO" id="GO:0003735">
    <property type="term" value="F:structural constituent of ribosome"/>
    <property type="evidence" value="ECO:0007669"/>
    <property type="project" value="UniProtKB-UniRule"/>
</dbReference>
<dbReference type="InterPro" id="IPR059242">
    <property type="entry name" value="mS23_dom"/>
</dbReference>
<dbReference type="Pfam" id="PF13741">
    <property type="entry name" value="MRP-S25"/>
    <property type="match status" value="1"/>
</dbReference>
<evidence type="ECO:0000256" key="5">
    <source>
        <dbReference type="ARBA" id="ARBA00023274"/>
    </source>
</evidence>
<name>U4LVN1_PYROM</name>
<dbReference type="OMA" id="ENWKIWA"/>
<keyword evidence="8" id="KW-1185">Reference proteome</keyword>
<dbReference type="PANTHER" id="PTHR37799:SF1">
    <property type="entry name" value="SMALL RIBOSOMAL SUBUNIT PROTEIN MS23"/>
    <property type="match status" value="1"/>
</dbReference>
<accession>U4LVN1</accession>
<evidence type="ECO:0000256" key="6">
    <source>
        <dbReference type="PIRNR" id="PIRNR029764"/>
    </source>
</evidence>
<dbReference type="InterPro" id="IPR016939">
    <property type="entry name" value="Ribosomal_mS23_fun"/>
</dbReference>
<dbReference type="EMBL" id="HF935906">
    <property type="protein sequence ID" value="CCX32691.1"/>
    <property type="molecule type" value="Genomic_DNA"/>
</dbReference>
<protein>
    <recommendedName>
        <fullName evidence="6">37S ribosomal protein S25, mitochondrial</fullName>
    </recommendedName>
</protein>
<dbReference type="eggNOG" id="ENOG502RZQQ">
    <property type="taxonomic scope" value="Eukaryota"/>
</dbReference>
<evidence type="ECO:0000313" key="7">
    <source>
        <dbReference type="EMBL" id="CCX32691.1"/>
    </source>
</evidence>
<dbReference type="AlphaFoldDB" id="U4LVN1"/>
<proteinExistence type="inferred from homology"/>
<keyword evidence="3 6" id="KW-0689">Ribosomal protein</keyword>
<dbReference type="CDD" id="cd23701">
    <property type="entry name" value="At1g26750"/>
    <property type="match status" value="1"/>
</dbReference>
<sequence>MGAGRHLRPLRVHQLASQMLETGRLQREPPWYRVVGSVPPTTTLVRVPAVQLSETKQRKADRKAAGLFRPQRIVYPEDKLRSNFFQDHPWELARPRILVEQDGKDFERYDWSKMQQPGKALNGESVVQRQLWLMENKGLTRSEAYDIARKEFYDLRMEEDIERRIAQEEALAVGAQFGKTYLEVGIELEDKALAEWKVKALEVLTIRRGRMAAFSGASMDEEPAPAAAAAEGGEAAAAPAAVAV</sequence>
<dbReference type="OrthoDB" id="5542239at2759"/>
<reference evidence="7 8" key="1">
    <citation type="journal article" date="2013" name="PLoS Genet.">
        <title>The genome and development-dependent transcriptomes of Pyronema confluens: a window into fungal evolution.</title>
        <authorList>
            <person name="Traeger S."/>
            <person name="Altegoer F."/>
            <person name="Freitag M."/>
            <person name="Gabaldon T."/>
            <person name="Kempken F."/>
            <person name="Kumar A."/>
            <person name="Marcet-Houben M."/>
            <person name="Poggeler S."/>
            <person name="Stajich J.E."/>
            <person name="Nowrousian M."/>
        </authorList>
    </citation>
    <scope>NUCLEOTIDE SEQUENCE [LARGE SCALE GENOMIC DNA]</scope>
    <source>
        <strain evidence="8">CBS 100304</strain>
        <tissue evidence="7">Vegetative mycelium</tissue>
    </source>
</reference>
<comment type="similarity">
    <text evidence="2">Belongs to the mitochondrion-specific ribosomal protein mS23 family.</text>
</comment>
<comment type="subunit">
    <text evidence="6">Component of the mitochondrial small ribosomal subunit.</text>
</comment>
<dbReference type="PANTHER" id="PTHR37799">
    <property type="entry name" value="37S RIBOSOMAL PROTEIN S25, MITOCHONDRIAL"/>
    <property type="match status" value="1"/>
</dbReference>
<evidence type="ECO:0000256" key="2">
    <source>
        <dbReference type="ARBA" id="ARBA00009864"/>
    </source>
</evidence>
<dbReference type="Proteomes" id="UP000018144">
    <property type="component" value="Unassembled WGS sequence"/>
</dbReference>
<comment type="subcellular location">
    <subcellularLocation>
        <location evidence="1 6">Mitochondrion</location>
    </subcellularLocation>
</comment>
<evidence type="ECO:0000256" key="4">
    <source>
        <dbReference type="ARBA" id="ARBA00023128"/>
    </source>
</evidence>
<organism evidence="7 8">
    <name type="scientific">Pyronema omphalodes (strain CBS 100304)</name>
    <name type="common">Pyronema confluens</name>
    <dbReference type="NCBI Taxonomy" id="1076935"/>
    <lineage>
        <taxon>Eukaryota</taxon>
        <taxon>Fungi</taxon>
        <taxon>Dikarya</taxon>
        <taxon>Ascomycota</taxon>
        <taxon>Pezizomycotina</taxon>
        <taxon>Pezizomycetes</taxon>
        <taxon>Pezizales</taxon>
        <taxon>Pyronemataceae</taxon>
        <taxon>Pyronema</taxon>
    </lineage>
</organism>
<evidence type="ECO:0000256" key="1">
    <source>
        <dbReference type="ARBA" id="ARBA00004173"/>
    </source>
</evidence>
<dbReference type="STRING" id="1076935.U4LVN1"/>